<evidence type="ECO:0000313" key="18">
    <source>
        <dbReference type="Ensembl" id="ENSBIXP00000040949.1"/>
    </source>
</evidence>
<dbReference type="FunFam" id="3.90.1800.10:FF:000002">
    <property type="entry name" value="DNA-directed RNA polymerase subunit beta"/>
    <property type="match status" value="1"/>
</dbReference>
<protein>
    <recommendedName>
        <fullName evidence="9">DNA-directed RNA polymerase II subunit RPB2</fullName>
        <ecNumber evidence="2">2.7.7.6</ecNumber>
    </recommendedName>
</protein>
<comment type="similarity">
    <text evidence="1 10">Belongs to the RNA polymerase beta chain family.</text>
</comment>
<dbReference type="Gene3D" id="2.40.270.10">
    <property type="entry name" value="DNA-directed RNA polymerase, subunit 2, domain 6"/>
    <property type="match status" value="2"/>
</dbReference>
<keyword evidence="7" id="KW-0862">Zinc</keyword>
<evidence type="ECO:0000256" key="6">
    <source>
        <dbReference type="ARBA" id="ARBA00022723"/>
    </source>
</evidence>
<reference evidence="18" key="3">
    <citation type="submission" date="2025-09" db="UniProtKB">
        <authorList>
            <consortium name="Ensembl"/>
        </authorList>
    </citation>
    <scope>IDENTIFICATION</scope>
</reference>
<dbReference type="InterPro" id="IPR037033">
    <property type="entry name" value="DNA-dir_RNAP_su2_hyb_sf"/>
</dbReference>
<evidence type="ECO:0000256" key="3">
    <source>
        <dbReference type="ARBA" id="ARBA00022478"/>
    </source>
</evidence>
<evidence type="ECO:0000256" key="10">
    <source>
        <dbReference type="RuleBase" id="RU000434"/>
    </source>
</evidence>
<evidence type="ECO:0000256" key="4">
    <source>
        <dbReference type="ARBA" id="ARBA00022679"/>
    </source>
</evidence>
<dbReference type="CDD" id="cd00653">
    <property type="entry name" value="RNA_pol_B_RPB2"/>
    <property type="match status" value="1"/>
</dbReference>
<evidence type="ECO:0000256" key="1">
    <source>
        <dbReference type="ARBA" id="ARBA00006835"/>
    </source>
</evidence>
<dbReference type="InterPro" id="IPR007645">
    <property type="entry name" value="RNA_pol_Rpb2_3"/>
</dbReference>
<evidence type="ECO:0000256" key="5">
    <source>
        <dbReference type="ARBA" id="ARBA00022695"/>
    </source>
</evidence>
<dbReference type="InterPro" id="IPR007642">
    <property type="entry name" value="RNA_pol_Rpb2_2"/>
</dbReference>
<evidence type="ECO:0000256" key="7">
    <source>
        <dbReference type="ARBA" id="ARBA00022833"/>
    </source>
</evidence>
<dbReference type="Pfam" id="PF04567">
    <property type="entry name" value="RNA_pol_Rpb2_5"/>
    <property type="match status" value="1"/>
</dbReference>
<feature type="domain" description="DNA-directed RNA polymerase subunit 2 hybrid-binding" evidence="11">
    <location>
        <begin position="707"/>
        <end position="922"/>
    </location>
</feature>
<keyword evidence="3" id="KW-0240">DNA-directed RNA polymerase</keyword>
<dbReference type="Pfam" id="PF04561">
    <property type="entry name" value="RNA_pol_Rpb2_2"/>
    <property type="match status" value="1"/>
</dbReference>
<proteinExistence type="inferred from homology"/>
<accession>A0A4W2EVF6</accession>
<gene>
    <name evidence="18" type="primary">POLR2B</name>
</gene>
<dbReference type="FunFam" id="3.90.1100.10:FF:000003">
    <property type="entry name" value="DNA-directed RNA polymerase subunit beta"/>
    <property type="match status" value="1"/>
</dbReference>
<dbReference type="InterPro" id="IPR014724">
    <property type="entry name" value="RNA_pol_RPB2_OB-fold"/>
</dbReference>
<dbReference type="FunFam" id="3.90.1100.10:FF:000043">
    <property type="entry name" value="DNA-directed RNA polymerase subunit beta"/>
    <property type="match status" value="1"/>
</dbReference>
<keyword evidence="5" id="KW-0548">Nucleotidyltransferase</keyword>
<sequence>MYDADEDMQYDEDDDEITPDLWQEACWIVISSYFDEKGLVRQQLDSFDEFIQMSVQRIVEDAPPIDLQAEAQHASGEVEEPPRYLLKFEQIYLSKPTHWERDGAPSPMMPNEARLRNLTYSAPLYVDITKTVIKEGEEQLQTQHQKTFIGKIPIMLRSTYCLLNGLTDRDLCELNECPLDPGGYFIINGSEKVLIAQEKMATNTVYVFAKKDSKYAYTGECRSCLENSSRPTSTIWVSMLARGGQGAKKSAIGQRIVATLPYIKQEVPIIIVFRALGFVSDRDILEHIIYDFEDPEMMEMVKPSLDEAFVIQEQNVALNFIGSRGAKPGVTKEKRIKYAKEVLQKEMLPHVGVSDFCETKKAYFLGYMVHRLLLAALGRRELDDRDHYGNKRLDLAGPLLAFLFRGMFKNLLKEVRIYAQKFIDRGKDFNLELAIKTRIISDGLKYSLATGNWGDQKKAHQARAGVSQVLNRLTFASTLSHLRRLNSPIGRDGKLAKPRQLHNTLWGMVCPAETPEGHAVGLVKNLALMAYISVGSQPSPILEFLEEWSMENLEEISPAAIADATKIFVNGCWVGIHKDPEQLMNTLRKLRRQMDIIVSEVSMIRDIREREIRIYTDAGRICRPLLIVEKQKLLLKKRHIDQLKEREYNNYSWQDLVASGVVEYIDTLEEETVMLAMTPDDLQEKEVAYCSTYTHCEIHPSMILGVCASIIPFPDHNQSPRNTYQSAMGKQAMGVYITNFHVRMDTLAHVLYYPQKPLVTTRSMEYLRFRELPAGINSIVAIASYTGYNQEDSVIMNRSAVDRGFFRSVFYRSYKEQESKKGFDQEEVFEKPTRETCQGMRHAIYDKLDDDGLIAPGVRVSGDDVIIGKTVTLPENEDELEGTNRRYTKRDCSTFLRTSETGIVDQVMVTLNQEGYKFCKIRDMPFTCEGITPDIIINPHAIPSRMTIGHLIECLQGKVSANKGEIGDATPFNDAVNVQKISNLLSDYGYHLRGNEVLYNGFTGRKITSQIFIGPTYYQRLKHMVDDKIHSRARGPIQILNRQPMEGRSRDGGLRFGEMERDCQIAHGAAQFLRERLFEASDPYQVHVCNLCGIMAIANTRTHTYECRGCRNKTQISLVRMPYACKLLFQELMSMSIAPRMMSV</sequence>
<dbReference type="SUPFAM" id="SSF64484">
    <property type="entry name" value="beta and beta-prime subunits of DNA dependent RNA-polymerase"/>
    <property type="match status" value="1"/>
</dbReference>
<feature type="domain" description="RNA polymerase Rpb2" evidence="17">
    <location>
        <begin position="653"/>
        <end position="700"/>
    </location>
</feature>
<evidence type="ECO:0000259" key="11">
    <source>
        <dbReference type="Pfam" id="PF00562"/>
    </source>
</evidence>
<dbReference type="GO" id="GO:0000428">
    <property type="term" value="C:DNA-directed RNA polymerase complex"/>
    <property type="evidence" value="ECO:0007669"/>
    <property type="project" value="UniProtKB-KW"/>
</dbReference>
<evidence type="ECO:0000259" key="15">
    <source>
        <dbReference type="Pfam" id="PF04565"/>
    </source>
</evidence>
<evidence type="ECO:0000256" key="2">
    <source>
        <dbReference type="ARBA" id="ARBA00012418"/>
    </source>
</evidence>
<dbReference type="GO" id="GO:0006351">
    <property type="term" value="P:DNA-templated transcription"/>
    <property type="evidence" value="ECO:0007669"/>
    <property type="project" value="InterPro"/>
</dbReference>
<keyword evidence="8" id="KW-0804">Transcription</keyword>
<dbReference type="Pfam" id="PF04566">
    <property type="entry name" value="RNA_pol_Rpb2_4"/>
    <property type="match status" value="1"/>
</dbReference>
<dbReference type="PANTHER" id="PTHR20856">
    <property type="entry name" value="DNA-DIRECTED RNA POLYMERASE I SUBUNIT 2"/>
    <property type="match status" value="1"/>
</dbReference>
<dbReference type="InterPro" id="IPR007646">
    <property type="entry name" value="RNA_pol_Rpb2_4"/>
</dbReference>
<dbReference type="EC" id="2.7.7.6" evidence="2"/>
<dbReference type="Gene3D" id="3.90.1110.10">
    <property type="entry name" value="RNA polymerase Rpb2, domain 2"/>
    <property type="match status" value="1"/>
</dbReference>
<dbReference type="Gene3D" id="2.40.50.150">
    <property type="match status" value="1"/>
</dbReference>
<dbReference type="Gene3D" id="3.90.1800.10">
    <property type="entry name" value="RNA polymerase alpha subunit dimerisation domain"/>
    <property type="match status" value="1"/>
</dbReference>
<keyword evidence="19" id="KW-1185">Reference proteome</keyword>
<keyword evidence="6" id="KW-0479">Metal-binding</keyword>
<dbReference type="InterPro" id="IPR007644">
    <property type="entry name" value="RNA_pol_bsu_protrusion"/>
</dbReference>
<dbReference type="AlphaFoldDB" id="A0A4W2EVF6"/>
<dbReference type="Gene3D" id="3.90.1100.10">
    <property type="match status" value="1"/>
</dbReference>
<keyword evidence="4" id="KW-0808">Transferase</keyword>
<evidence type="ECO:0000259" key="16">
    <source>
        <dbReference type="Pfam" id="PF04566"/>
    </source>
</evidence>
<dbReference type="GO" id="GO:0003899">
    <property type="term" value="F:DNA-directed RNA polymerase activity"/>
    <property type="evidence" value="ECO:0007669"/>
    <property type="project" value="UniProtKB-EC"/>
</dbReference>
<feature type="domain" description="RNA polymerase beta subunit protrusion" evidence="14">
    <location>
        <begin position="38"/>
        <end position="441"/>
    </location>
</feature>
<dbReference type="NCBIfam" id="NF007175">
    <property type="entry name" value="PRK09606.1"/>
    <property type="match status" value="1"/>
</dbReference>
<dbReference type="GO" id="GO:0046872">
    <property type="term" value="F:metal ion binding"/>
    <property type="evidence" value="ECO:0007669"/>
    <property type="project" value="UniProtKB-KW"/>
</dbReference>
<reference evidence="18" key="2">
    <citation type="submission" date="2025-08" db="UniProtKB">
        <authorList>
            <consortium name="Ensembl"/>
        </authorList>
    </citation>
    <scope>IDENTIFICATION</scope>
</reference>
<dbReference type="Pfam" id="PF04563">
    <property type="entry name" value="RNA_pol_Rpb2_1"/>
    <property type="match status" value="1"/>
</dbReference>
<dbReference type="InterPro" id="IPR037034">
    <property type="entry name" value="RNA_pol_Rpb2_2_sf"/>
</dbReference>
<evidence type="ECO:0000259" key="12">
    <source>
        <dbReference type="Pfam" id="PF04560"/>
    </source>
</evidence>
<reference evidence="18 19" key="1">
    <citation type="submission" date="2018-11" db="EMBL/GenBank/DDBJ databases">
        <title>Haplotype-resolved cattle genomes.</title>
        <authorList>
            <person name="Low W.Y."/>
            <person name="Tearle R."/>
            <person name="Bickhart D.M."/>
            <person name="Rosen B.D."/>
            <person name="Koren S."/>
            <person name="Rhie A."/>
            <person name="Hiendleder S."/>
            <person name="Phillippy A.M."/>
            <person name="Smith T.P.L."/>
            <person name="Williams J.L."/>
        </authorList>
    </citation>
    <scope>NUCLEOTIDE SEQUENCE [LARGE SCALE GENOMIC DNA]</scope>
</reference>
<evidence type="ECO:0000256" key="8">
    <source>
        <dbReference type="ARBA" id="ARBA00023163"/>
    </source>
</evidence>
<feature type="domain" description="RNA polymerase Rpb2" evidence="13">
    <location>
        <begin position="201"/>
        <end position="394"/>
    </location>
</feature>
<dbReference type="Gene3D" id="3.90.1070.20">
    <property type="match status" value="1"/>
</dbReference>
<evidence type="ECO:0000256" key="9">
    <source>
        <dbReference type="ARBA" id="ARBA00039919"/>
    </source>
</evidence>
<feature type="domain" description="RNA polymerase Rpb2" evidence="15">
    <location>
        <begin position="468"/>
        <end position="532"/>
    </location>
</feature>
<feature type="domain" description="RNA polymerase Rpb2" evidence="12">
    <location>
        <begin position="1052"/>
        <end position="1142"/>
    </location>
</feature>
<evidence type="ECO:0000313" key="19">
    <source>
        <dbReference type="Proteomes" id="UP000314981"/>
    </source>
</evidence>
<dbReference type="Pfam" id="PF00562">
    <property type="entry name" value="RNA_pol_Rpb2_6"/>
    <property type="match status" value="1"/>
</dbReference>
<dbReference type="GO" id="GO:0032549">
    <property type="term" value="F:ribonucleoside binding"/>
    <property type="evidence" value="ECO:0007669"/>
    <property type="project" value="InterPro"/>
</dbReference>
<dbReference type="InterPro" id="IPR007120">
    <property type="entry name" value="DNA-dir_RNAP_su2_dom"/>
</dbReference>
<dbReference type="Pfam" id="PF04565">
    <property type="entry name" value="RNA_pol_Rpb2_3"/>
    <property type="match status" value="1"/>
</dbReference>
<feature type="domain" description="RNA polymerase Rpb2" evidence="16">
    <location>
        <begin position="567"/>
        <end position="629"/>
    </location>
</feature>
<dbReference type="GO" id="GO:0003677">
    <property type="term" value="F:DNA binding"/>
    <property type="evidence" value="ECO:0007669"/>
    <property type="project" value="InterPro"/>
</dbReference>
<dbReference type="InterPro" id="IPR007641">
    <property type="entry name" value="RNA_pol_Rpb2_7"/>
</dbReference>
<name>A0A4W2EVF6_BOBOX</name>
<dbReference type="FunFam" id="3.90.1070.20:FF:000001">
    <property type="entry name" value="DNA-directed RNA polymerase subunit beta"/>
    <property type="match status" value="1"/>
</dbReference>
<dbReference type="Proteomes" id="UP000314981">
    <property type="component" value="Chromosome 6"/>
</dbReference>
<dbReference type="InterPro" id="IPR015712">
    <property type="entry name" value="DNA-dir_RNA_pol_su2"/>
</dbReference>
<evidence type="ECO:0000259" key="14">
    <source>
        <dbReference type="Pfam" id="PF04563"/>
    </source>
</evidence>
<dbReference type="InterPro" id="IPR007647">
    <property type="entry name" value="RNA_pol_Rpb2_5"/>
</dbReference>
<evidence type="ECO:0000259" key="13">
    <source>
        <dbReference type="Pfam" id="PF04561"/>
    </source>
</evidence>
<organism evidence="18 19">
    <name type="scientific">Bos indicus x Bos taurus</name>
    <name type="common">Hybrid cattle</name>
    <dbReference type="NCBI Taxonomy" id="30522"/>
    <lineage>
        <taxon>Eukaryota</taxon>
        <taxon>Metazoa</taxon>
        <taxon>Chordata</taxon>
        <taxon>Craniata</taxon>
        <taxon>Vertebrata</taxon>
        <taxon>Euteleostomi</taxon>
        <taxon>Mammalia</taxon>
        <taxon>Eutheria</taxon>
        <taxon>Laurasiatheria</taxon>
        <taxon>Artiodactyla</taxon>
        <taxon>Ruminantia</taxon>
        <taxon>Pecora</taxon>
        <taxon>Bovidae</taxon>
        <taxon>Bovinae</taxon>
        <taxon>Bos</taxon>
    </lineage>
</organism>
<evidence type="ECO:0000259" key="17">
    <source>
        <dbReference type="Pfam" id="PF04567"/>
    </source>
</evidence>
<dbReference type="Pfam" id="PF04560">
    <property type="entry name" value="RNA_pol_Rpb2_7"/>
    <property type="match status" value="1"/>
</dbReference>
<dbReference type="Ensembl" id="ENSBIXT00000037225.1">
    <property type="protein sequence ID" value="ENSBIXP00000040949.1"/>
    <property type="gene ID" value="ENSBIXG00000025146.1"/>
</dbReference>
<dbReference type="FunFam" id="3.90.1110.10:FF:000002">
    <property type="entry name" value="DNA-directed RNA polymerase subunit beta"/>
    <property type="match status" value="1"/>
</dbReference>